<dbReference type="Proteomes" id="UP000664859">
    <property type="component" value="Unassembled WGS sequence"/>
</dbReference>
<dbReference type="AlphaFoldDB" id="A0A836CHY2"/>
<name>A0A836CHY2_9STRA</name>
<comment type="caution">
    <text evidence="3">The sequence shown here is derived from an EMBL/GenBank/DDBJ whole genome shotgun (WGS) entry which is preliminary data.</text>
</comment>
<evidence type="ECO:0000313" key="3">
    <source>
        <dbReference type="EMBL" id="KAG5184301.1"/>
    </source>
</evidence>
<dbReference type="OrthoDB" id="277888at2759"/>
<sequence>MVGYLDRFHGVQEANIAAPNLTVKGKARLFVKAIPQARIVYIKYKTRVVWDRELRLDLVFGTSSNGKVKIEDAIQEYEAFARNSAAAGAITAAEAAMSPPRCSASNADSELLLSCTGDTVSIGQRRSIAGDEMQLYDDDEVIGEVEQSGHASQQGQVRRRKKRHLQSTQRRPEVTANEEVYELLKEPGAEDQFEDFVAQRDGAL</sequence>
<evidence type="ECO:0000313" key="4">
    <source>
        <dbReference type="Proteomes" id="UP000664859"/>
    </source>
</evidence>
<protein>
    <recommendedName>
        <fullName evidence="2">MJ1316 RNA cyclic group end recognition domain-containing protein</fullName>
    </recommendedName>
</protein>
<accession>A0A836CHY2</accession>
<dbReference type="Pfam" id="PF04457">
    <property type="entry name" value="MJ1316"/>
    <property type="match status" value="1"/>
</dbReference>
<dbReference type="InterPro" id="IPR040459">
    <property type="entry name" value="MJ1316"/>
</dbReference>
<evidence type="ECO:0000256" key="1">
    <source>
        <dbReference type="SAM" id="MobiDB-lite"/>
    </source>
</evidence>
<reference evidence="3" key="1">
    <citation type="submission" date="2021-02" db="EMBL/GenBank/DDBJ databases">
        <title>First Annotated Genome of the Yellow-green Alga Tribonema minus.</title>
        <authorList>
            <person name="Mahan K.M."/>
        </authorList>
    </citation>
    <scope>NUCLEOTIDE SEQUENCE</scope>
    <source>
        <strain evidence="3">UTEX B ZZ1240</strain>
    </source>
</reference>
<feature type="region of interest" description="Disordered" evidence="1">
    <location>
        <begin position="147"/>
        <end position="178"/>
    </location>
</feature>
<gene>
    <name evidence="3" type="ORF">JKP88DRAFT_315216</name>
</gene>
<organism evidence="3 4">
    <name type="scientific">Tribonema minus</name>
    <dbReference type="NCBI Taxonomy" id="303371"/>
    <lineage>
        <taxon>Eukaryota</taxon>
        <taxon>Sar</taxon>
        <taxon>Stramenopiles</taxon>
        <taxon>Ochrophyta</taxon>
        <taxon>PX clade</taxon>
        <taxon>Xanthophyceae</taxon>
        <taxon>Tribonematales</taxon>
        <taxon>Tribonemataceae</taxon>
        <taxon>Tribonema</taxon>
    </lineage>
</organism>
<evidence type="ECO:0000259" key="2">
    <source>
        <dbReference type="Pfam" id="PF04457"/>
    </source>
</evidence>
<feature type="domain" description="MJ1316 RNA cyclic group end recognition" evidence="2">
    <location>
        <begin position="1"/>
        <end position="52"/>
    </location>
</feature>
<dbReference type="InterPro" id="IPR042653">
    <property type="entry name" value="Leng9"/>
</dbReference>
<dbReference type="PANTHER" id="PTHR46729:SF1">
    <property type="entry name" value="LEUKOCYTE RECEPTOR CLUSTER MEMBER 9"/>
    <property type="match status" value="1"/>
</dbReference>
<keyword evidence="4" id="KW-1185">Reference proteome</keyword>
<dbReference type="PANTHER" id="PTHR46729">
    <property type="entry name" value="LEUKOCYTE RECEPTOR CLUSTER MEMBER 9"/>
    <property type="match status" value="1"/>
</dbReference>
<proteinExistence type="predicted"/>
<dbReference type="EMBL" id="JAFCMP010000169">
    <property type="protein sequence ID" value="KAG5184301.1"/>
    <property type="molecule type" value="Genomic_DNA"/>
</dbReference>